<dbReference type="OrthoDB" id="6415790at2759"/>
<feature type="region of interest" description="Disordered" evidence="1">
    <location>
        <begin position="1"/>
        <end position="67"/>
    </location>
</feature>
<feature type="compositionally biased region" description="Basic and acidic residues" evidence="1">
    <location>
        <begin position="922"/>
        <end position="943"/>
    </location>
</feature>
<dbReference type="Gene3D" id="3.30.1490.40">
    <property type="match status" value="1"/>
</dbReference>
<evidence type="ECO:0000256" key="1">
    <source>
        <dbReference type="SAM" id="MobiDB-lite"/>
    </source>
</evidence>
<dbReference type="HOGENOM" id="CLU_269914_0_0_1"/>
<feature type="compositionally biased region" description="Basic and acidic residues" evidence="1">
    <location>
        <begin position="1009"/>
        <end position="1020"/>
    </location>
</feature>
<feature type="compositionally biased region" description="Basic and acidic residues" evidence="1">
    <location>
        <begin position="53"/>
        <end position="67"/>
    </location>
</feature>
<gene>
    <name evidence="3" type="ORF">PILCRDRAFT_818269</name>
</gene>
<feature type="region of interest" description="Disordered" evidence="1">
    <location>
        <begin position="617"/>
        <end position="1027"/>
    </location>
</feature>
<keyword evidence="4" id="KW-1185">Reference proteome</keyword>
<dbReference type="SUPFAM" id="SSF55277">
    <property type="entry name" value="GYF domain"/>
    <property type="match status" value="1"/>
</dbReference>
<dbReference type="Pfam" id="PF02213">
    <property type="entry name" value="GYF"/>
    <property type="match status" value="1"/>
</dbReference>
<dbReference type="Proteomes" id="UP000054166">
    <property type="component" value="Unassembled WGS sequence"/>
</dbReference>
<dbReference type="AlphaFoldDB" id="A0A0C3G262"/>
<feature type="compositionally biased region" description="Low complexity" evidence="1">
    <location>
        <begin position="449"/>
        <end position="474"/>
    </location>
</feature>
<dbReference type="GO" id="GO:0005829">
    <property type="term" value="C:cytosol"/>
    <property type="evidence" value="ECO:0007669"/>
    <property type="project" value="TreeGrafter"/>
</dbReference>
<feature type="region of interest" description="Disordered" evidence="1">
    <location>
        <begin position="419"/>
        <end position="480"/>
    </location>
</feature>
<dbReference type="PANTHER" id="PTHR14445">
    <property type="entry name" value="GRB10 INTERACTING GYF PROTEIN"/>
    <property type="match status" value="1"/>
</dbReference>
<feature type="compositionally biased region" description="Polar residues" evidence="1">
    <location>
        <begin position="798"/>
        <end position="814"/>
    </location>
</feature>
<feature type="compositionally biased region" description="Polar residues" evidence="1">
    <location>
        <begin position="182"/>
        <end position="193"/>
    </location>
</feature>
<sequence>MTTTMHFGPEWMRTKHQAAARPQPPPSPPPMTSHAPPNASTYSALVSPAPPPEPEKRDETHPFKYSKEEMLRIYREGGGKGGLGLEVERWEGVVREVGSDPIGAREMSEGEKKLFGGSLNSDLRRRQSTDYLSPLSPQSAGGDRPRLNHNNSGPASPMRERFGSLMGKRRDNTEPPPISMPRRQSLSSNQGPLASSRDAVLPSPRTRTGFGSGFDGVLGGGDSWTARRKAAEALSKSTGASREPASETEVKIKEEEEEPDIATAVVSDDNVGPSAQHAPDQSNTTSTAKETSGQPEIQTVHKVLAELSLGNVGQYKPEASSAESTSAAPLTSVLNTSNQNHPDLASVEWSYLDPQGNVQGPFTADVMQKWYEGGYFTPDLLMKRTHIDNEWIPVGELARRAGGGKLFLTLPFASAAPPGLSRSTEVPLQSFTSPHDPNVYNSPYQPIPTRSLRTSTLDSYLSSTSNPSDSPSSSFGAGRFSNGSPDPAAFGGRVSGNLYNTDHGIGGRVSNFAAPGPSFTANRGVFNEPSLDPSLAVRGGGFGNAVSGRASSVDNYGLDGIYNGNQTPWLSNPIDPTGPGFEGMTAGLTAEPMAVYSSNFDTARSGFNSGPSAYLNQPGGFGNDRGSQDAPFGEGNTSAAQNEFNVMGRPRGDENLTQLSSFGNHTNGPETTAFNGQNQQPYSHSPSLQYAGGSQHPAMSLQTNSLPTHSQPTSAPPQSPWAVVEPPPTRRLGPFDAGHPKATNVIKRSVTPSQPSSPWGPPGATSPHPSQTNEASPWYAASQGGAAGDSWREAPGPNSLTFDNVGAHNQQHENPANDVPTSAAAPTDLQSPSPTELPSQYVAEHFGSVAPTAVPPPTAPKSKRKSATQQNQTATPAVKAQPVSSIIVKDPSPPPTQSKQAWTTEEDTKKPKSSGAGLGLREIQEAEAKKLEARKAAERERAARAATFAAPAGEDAQSFTASWGLPTSRAGVRTDVSPKEGPATNSSSPPTPNAPVWTNTGKPQQTKKTMKEIQEEEERRKKMAIKETAAAVTAARRGYADTTNKSTSSVQTSGGAWTTVGATGKASATPAGAVHPRLISAPKSASIPRVDETPAPPSHDFLKWLGDSLKGLNSSVNFEDIMTMLLSFPVDPDPSTVEIISDLIYENSTTLDGRRFASEFVSKRKADAVLKRATAAAGKPASIADVVKSQPKPTQPEWGGFKVVNKKKKGGRS</sequence>
<dbReference type="PROSITE" id="PS50829">
    <property type="entry name" value="GYF"/>
    <property type="match status" value="1"/>
</dbReference>
<evidence type="ECO:0000313" key="3">
    <source>
        <dbReference type="EMBL" id="KIM84671.1"/>
    </source>
</evidence>
<feature type="compositionally biased region" description="Pro residues" evidence="1">
    <location>
        <begin position="714"/>
        <end position="729"/>
    </location>
</feature>
<proteinExistence type="predicted"/>
<feature type="compositionally biased region" description="Basic and acidic residues" evidence="1">
    <location>
        <begin position="244"/>
        <end position="254"/>
    </location>
</feature>
<feature type="compositionally biased region" description="Polar residues" evidence="1">
    <location>
        <begin position="700"/>
        <end position="713"/>
    </location>
</feature>
<dbReference type="STRING" id="765440.A0A0C3G262"/>
<dbReference type="InterPro" id="IPR003169">
    <property type="entry name" value="GYF"/>
</dbReference>
<dbReference type="SMART" id="SM00444">
    <property type="entry name" value="GYF"/>
    <property type="match status" value="1"/>
</dbReference>
<feature type="compositionally biased region" description="Gly residues" evidence="1">
    <location>
        <begin position="210"/>
        <end position="222"/>
    </location>
</feature>
<feature type="compositionally biased region" description="Polar residues" evidence="1">
    <location>
        <begin position="828"/>
        <end position="838"/>
    </location>
</feature>
<dbReference type="InterPro" id="IPR051640">
    <property type="entry name" value="GRB10-interact_GYF"/>
</dbReference>
<accession>A0A0C3G262</accession>
<evidence type="ECO:0000313" key="4">
    <source>
        <dbReference type="Proteomes" id="UP000054166"/>
    </source>
</evidence>
<feature type="compositionally biased region" description="Polar residues" evidence="1">
    <location>
        <begin position="421"/>
        <end position="444"/>
    </location>
</feature>
<feature type="compositionally biased region" description="Basic residues" evidence="1">
    <location>
        <begin position="1204"/>
        <end position="1213"/>
    </location>
</feature>
<protein>
    <recommendedName>
        <fullName evidence="2">GYF domain-containing protein</fullName>
    </recommendedName>
</protein>
<reference evidence="4" key="2">
    <citation type="submission" date="2015-01" db="EMBL/GenBank/DDBJ databases">
        <title>Evolutionary Origins and Diversification of the Mycorrhizal Mutualists.</title>
        <authorList>
            <consortium name="DOE Joint Genome Institute"/>
            <consortium name="Mycorrhizal Genomics Consortium"/>
            <person name="Kohler A."/>
            <person name="Kuo A."/>
            <person name="Nagy L.G."/>
            <person name="Floudas D."/>
            <person name="Copeland A."/>
            <person name="Barry K.W."/>
            <person name="Cichocki N."/>
            <person name="Veneault-Fourrey C."/>
            <person name="LaButti K."/>
            <person name="Lindquist E.A."/>
            <person name="Lipzen A."/>
            <person name="Lundell T."/>
            <person name="Morin E."/>
            <person name="Murat C."/>
            <person name="Riley R."/>
            <person name="Ohm R."/>
            <person name="Sun H."/>
            <person name="Tunlid A."/>
            <person name="Henrissat B."/>
            <person name="Grigoriev I.V."/>
            <person name="Hibbett D.S."/>
            <person name="Martin F."/>
        </authorList>
    </citation>
    <scope>NUCLEOTIDE SEQUENCE [LARGE SCALE GENOMIC DNA]</scope>
    <source>
        <strain evidence="4">F 1598</strain>
    </source>
</reference>
<dbReference type="FunCoup" id="A0A0C3G262">
    <property type="interactions" value="289"/>
</dbReference>
<feature type="region of interest" description="Disordered" evidence="1">
    <location>
        <begin position="1187"/>
        <end position="1213"/>
    </location>
</feature>
<feature type="domain" description="GYF" evidence="2">
    <location>
        <begin position="346"/>
        <end position="402"/>
    </location>
</feature>
<dbReference type="InterPro" id="IPR035445">
    <property type="entry name" value="GYF-like_dom_sf"/>
</dbReference>
<feature type="compositionally biased region" description="Polar residues" evidence="1">
    <location>
        <begin position="635"/>
        <end position="644"/>
    </location>
</feature>
<feature type="region of interest" description="Disordered" evidence="1">
    <location>
        <begin position="89"/>
        <end position="296"/>
    </location>
</feature>
<feature type="compositionally biased region" description="Polar residues" evidence="1">
    <location>
        <begin position="279"/>
        <end position="296"/>
    </location>
</feature>
<name>A0A0C3G262_PILCF</name>
<dbReference type="CDD" id="cd00072">
    <property type="entry name" value="GYF"/>
    <property type="match status" value="1"/>
</dbReference>
<organism evidence="3 4">
    <name type="scientific">Piloderma croceum (strain F 1598)</name>
    <dbReference type="NCBI Taxonomy" id="765440"/>
    <lineage>
        <taxon>Eukaryota</taxon>
        <taxon>Fungi</taxon>
        <taxon>Dikarya</taxon>
        <taxon>Basidiomycota</taxon>
        <taxon>Agaricomycotina</taxon>
        <taxon>Agaricomycetes</taxon>
        <taxon>Agaricomycetidae</taxon>
        <taxon>Atheliales</taxon>
        <taxon>Atheliaceae</taxon>
        <taxon>Piloderma</taxon>
    </lineage>
</organism>
<evidence type="ECO:0000259" key="2">
    <source>
        <dbReference type="PROSITE" id="PS50829"/>
    </source>
</evidence>
<dbReference type="InParanoid" id="A0A0C3G262"/>
<feature type="compositionally biased region" description="Pro residues" evidence="1">
    <location>
        <begin position="22"/>
        <end position="31"/>
    </location>
</feature>
<feature type="compositionally biased region" description="Low complexity" evidence="1">
    <location>
        <begin position="944"/>
        <end position="954"/>
    </location>
</feature>
<reference evidence="3 4" key="1">
    <citation type="submission" date="2014-04" db="EMBL/GenBank/DDBJ databases">
        <authorList>
            <consortium name="DOE Joint Genome Institute"/>
            <person name="Kuo A."/>
            <person name="Tarkka M."/>
            <person name="Buscot F."/>
            <person name="Kohler A."/>
            <person name="Nagy L.G."/>
            <person name="Floudas D."/>
            <person name="Copeland A."/>
            <person name="Barry K.W."/>
            <person name="Cichocki N."/>
            <person name="Veneault-Fourrey C."/>
            <person name="LaButti K."/>
            <person name="Lindquist E.A."/>
            <person name="Lipzen A."/>
            <person name="Lundell T."/>
            <person name="Morin E."/>
            <person name="Murat C."/>
            <person name="Sun H."/>
            <person name="Tunlid A."/>
            <person name="Henrissat B."/>
            <person name="Grigoriev I.V."/>
            <person name="Hibbett D.S."/>
            <person name="Martin F."/>
            <person name="Nordberg H.P."/>
            <person name="Cantor M.N."/>
            <person name="Hua S.X."/>
        </authorList>
    </citation>
    <scope>NUCLEOTIDE SEQUENCE [LARGE SCALE GENOMIC DNA]</scope>
    <source>
        <strain evidence="3 4">F 1598</strain>
    </source>
</reference>
<feature type="compositionally biased region" description="Polar residues" evidence="1">
    <location>
        <begin position="129"/>
        <end position="139"/>
    </location>
</feature>
<dbReference type="PANTHER" id="PTHR14445:SF36">
    <property type="entry name" value="FI03272P-RELATED"/>
    <property type="match status" value="1"/>
</dbReference>
<feature type="compositionally biased region" description="Basic and acidic residues" evidence="1">
    <location>
        <begin position="89"/>
        <end position="98"/>
    </location>
</feature>
<feature type="compositionally biased region" description="Basic and acidic residues" evidence="1">
    <location>
        <begin position="158"/>
        <end position="173"/>
    </location>
</feature>
<feature type="compositionally biased region" description="Polar residues" evidence="1">
    <location>
        <begin position="655"/>
        <end position="688"/>
    </location>
</feature>
<dbReference type="EMBL" id="KN832987">
    <property type="protein sequence ID" value="KIM84671.1"/>
    <property type="molecule type" value="Genomic_DNA"/>
</dbReference>